<keyword evidence="1" id="KW-0472">Membrane</keyword>
<gene>
    <name evidence="2" type="ORF">Tci_145531</name>
</gene>
<evidence type="ECO:0000256" key="1">
    <source>
        <dbReference type="SAM" id="Phobius"/>
    </source>
</evidence>
<organism evidence="2">
    <name type="scientific">Tanacetum cinerariifolium</name>
    <name type="common">Dalmatian daisy</name>
    <name type="synonym">Chrysanthemum cinerariifolium</name>
    <dbReference type="NCBI Taxonomy" id="118510"/>
    <lineage>
        <taxon>Eukaryota</taxon>
        <taxon>Viridiplantae</taxon>
        <taxon>Streptophyta</taxon>
        <taxon>Embryophyta</taxon>
        <taxon>Tracheophyta</taxon>
        <taxon>Spermatophyta</taxon>
        <taxon>Magnoliopsida</taxon>
        <taxon>eudicotyledons</taxon>
        <taxon>Gunneridae</taxon>
        <taxon>Pentapetalae</taxon>
        <taxon>asterids</taxon>
        <taxon>campanulids</taxon>
        <taxon>Asterales</taxon>
        <taxon>Asteraceae</taxon>
        <taxon>Asteroideae</taxon>
        <taxon>Anthemideae</taxon>
        <taxon>Anthemidinae</taxon>
        <taxon>Tanacetum</taxon>
    </lineage>
</organism>
<comment type="caution">
    <text evidence="2">The sequence shown here is derived from an EMBL/GenBank/DDBJ whole genome shotgun (WGS) entry which is preliminary data.</text>
</comment>
<dbReference type="AlphaFoldDB" id="A0A699GQH4"/>
<feature type="transmembrane region" description="Helical" evidence="1">
    <location>
        <begin position="7"/>
        <end position="24"/>
    </location>
</feature>
<dbReference type="PANTHER" id="PTHR48462:SF1">
    <property type="entry name" value="PROTEIN, PUTATIVE-RELATED"/>
    <property type="match status" value="1"/>
</dbReference>
<dbReference type="PANTHER" id="PTHR48462">
    <property type="entry name" value="PROTEIN, PUTATIVE-RELATED"/>
    <property type="match status" value="1"/>
</dbReference>
<protein>
    <recommendedName>
        <fullName evidence="3">Reverse transcriptase domain-containing protein</fullName>
    </recommendedName>
</protein>
<proteinExistence type="predicted"/>
<dbReference type="EMBL" id="BKCJ010032597">
    <property type="protein sequence ID" value="GEV73554.1"/>
    <property type="molecule type" value="Genomic_DNA"/>
</dbReference>
<keyword evidence="1" id="KW-1133">Transmembrane helix</keyword>
<accession>A0A699GQH4</accession>
<evidence type="ECO:0008006" key="3">
    <source>
        <dbReference type="Google" id="ProtNLM"/>
    </source>
</evidence>
<sequence length="980" mass="109187">MLLFKVICRGGVGFLVFLSAYFIALREDTQEFSMGDFEEGATGNTNIKQCLRKVTDGHFTAKVKVLSSSGVAPYYDDTIKALEAKHPYKPPPSMPSITFSEPPLVAEIDSVFSCIKSFPKGTSCERDGLRAQHILDAIYGEGFVTATDLLKVITSIINLWSVGRCPPILVEFVASAPLTLLLKSDNEIRPIAVGTIWRCLVFKVSMKGVGKEMSEYLSDFQFGVGVSGGAKAILHRINQVLSEYHNDRSLAMLIVDFSNAFNLVDRLALSVPPFLCDPLGPFLFALILHPLLHKIKDSCKLLLHAWYLDDVIVIGDLKEVARVLDIIKVSGPGIKLLGGAVSRDLDFISRLAMRRAVIAVDLMGLLLQLHDPQSLLGSIENIVVCGGPFFRDLQWRLSSLPIRFGGLGLYSRKLVSSYSIVSALACLRDTIPSFDVSSFTNKDTIPFKAQQTLRMDILFDICRCARISAKKEAPMNLLTDPSGGRSTLRPADVLVFGWVRGKHACVVLTEVSPLVWLSSRGFTAYQTTLKVASGKVTKHKKSCIKNQHVFIPFAFDTFGFLTPEAVELLSRVQRDMHNNVLTPRSTDVVFKRIGFAIQKGLAAQLVTRLPSTTIKFKGKDIVDNAAQVSNVTTIALGIYKLDLITSAPKDKNKRETHIYYHKHTMDQAAILMEIVEQAKSLNHLDSASYSACNSMFDARHELCFLEFVSNMNASSKSKFVKTAKKKEEWKLTRKVFTKTGYNWRPTERTFTLVRNMCHLTRITAINKVPLREPIPLEVVAQESVVTKVYTRRPKVPNTNGSNSKPKIAKSVISNKQNHVHLRDPILQLLYLLLLLSISVLVANAPRAVDLANSPLSTLIDQDAPSISIPSTQEQEHSLIISQGFKESPKTPHFHDDPLYKSLHEDSTSQGSSSTVRLIYTSFKSLGRWTEDNPIENVIRDPSRFVSTRKQLQTDAMWCYFDAFLTSVKPKNFKQVMIEPS</sequence>
<reference evidence="2" key="1">
    <citation type="journal article" date="2019" name="Sci. Rep.">
        <title>Draft genome of Tanacetum cinerariifolium, the natural source of mosquito coil.</title>
        <authorList>
            <person name="Yamashiro T."/>
            <person name="Shiraishi A."/>
            <person name="Satake H."/>
            <person name="Nakayama K."/>
        </authorList>
    </citation>
    <scope>NUCLEOTIDE SEQUENCE</scope>
</reference>
<name>A0A699GQH4_TANCI</name>
<evidence type="ECO:0000313" key="2">
    <source>
        <dbReference type="EMBL" id="GEV73554.1"/>
    </source>
</evidence>
<keyword evidence="1" id="KW-0812">Transmembrane</keyword>